<accession>A0A0B0H956</accession>
<proteinExistence type="predicted"/>
<evidence type="ECO:0000313" key="1">
    <source>
        <dbReference type="EMBL" id="KHF23981.1"/>
    </source>
</evidence>
<keyword evidence="2" id="KW-1185">Reference proteome</keyword>
<dbReference type="RefSeq" id="WP_043118975.1">
    <property type="nucleotide sequence ID" value="NZ_JRAA01000010.1"/>
</dbReference>
<reference evidence="1 2" key="1">
    <citation type="journal article" date="2014" name="BMC Genomics">
        <title>The genome of the intracellular bacterium of the coastal bivalve, Solemya velum: a blueprint for thriving in and out of symbiosis.</title>
        <authorList>
            <person name="Dmytrenko O."/>
            <person name="Russell S.L."/>
            <person name="Loo W.T."/>
            <person name="Fontanez K.M."/>
            <person name="Liao L."/>
            <person name="Roeselers G."/>
            <person name="Sharma R."/>
            <person name="Stewart F.J."/>
            <person name="Newton I.L."/>
            <person name="Woyke T."/>
            <person name="Wu D."/>
            <person name="Lang J.M."/>
            <person name="Eisen J.A."/>
            <person name="Cavanaugh C.M."/>
        </authorList>
    </citation>
    <scope>NUCLEOTIDE SEQUENCE [LARGE SCALE GENOMIC DNA]</scope>
    <source>
        <strain evidence="1 2">WH</strain>
    </source>
</reference>
<gene>
    <name evidence="1" type="ORF">JV46_00870</name>
</gene>
<comment type="caution">
    <text evidence="1">The sequence shown here is derived from an EMBL/GenBank/DDBJ whole genome shotgun (WGS) entry which is preliminary data.</text>
</comment>
<evidence type="ECO:0000313" key="2">
    <source>
        <dbReference type="Proteomes" id="UP000030856"/>
    </source>
</evidence>
<dbReference type="AlphaFoldDB" id="A0A0B0H956"/>
<dbReference type="Proteomes" id="UP000030856">
    <property type="component" value="Unassembled WGS sequence"/>
</dbReference>
<sequence length="72" mass="7841">MMGETTSHVAIHARHLAIGNGTVISFAYDTLDLTLMFFPGTVVLETFPAKVDGAEKSRDGCYSVEMVIIHQV</sequence>
<organism evidence="1 2">
    <name type="scientific">Solemya velum gill symbiont</name>
    <dbReference type="NCBI Taxonomy" id="2340"/>
    <lineage>
        <taxon>Bacteria</taxon>
        <taxon>Pseudomonadati</taxon>
        <taxon>Pseudomonadota</taxon>
        <taxon>Gammaproteobacteria</taxon>
        <taxon>sulfur-oxidizing symbionts</taxon>
    </lineage>
</organism>
<dbReference type="EMBL" id="JRAA01000010">
    <property type="protein sequence ID" value="KHF23981.1"/>
    <property type="molecule type" value="Genomic_DNA"/>
</dbReference>
<name>A0A0B0H956_SOVGS</name>
<protein>
    <submittedName>
        <fullName evidence="1">Uncharacterized protein</fullName>
    </submittedName>
</protein>